<feature type="non-terminal residue" evidence="1">
    <location>
        <position position="35"/>
    </location>
</feature>
<evidence type="ECO:0000313" key="1">
    <source>
        <dbReference type="EMBL" id="PTO34138.1"/>
    </source>
</evidence>
<keyword evidence="1" id="KW-0378">Hydrolase</keyword>
<evidence type="ECO:0000313" key="2">
    <source>
        <dbReference type="Proteomes" id="UP000244022"/>
    </source>
</evidence>
<gene>
    <name evidence="1" type="ORF">C6N14_13670</name>
</gene>
<reference evidence="1 2" key="1">
    <citation type="submission" date="2018-03" db="EMBL/GenBank/DDBJ databases">
        <title>Draft genome sequences of four Enterococcus mundtii strains isolated from beef slaughterhouses in Kenya.</title>
        <authorList>
            <person name="Wambui J."/>
            <person name="Stevens M."/>
            <person name="Njage P."/>
            <person name="Stephan R."/>
            <person name="Tasara T."/>
        </authorList>
    </citation>
    <scope>NUCLEOTIDE SEQUENCE [LARGE SCALE GENOMIC DNA]</scope>
    <source>
        <strain evidence="1 2">H18-EM</strain>
    </source>
</reference>
<proteinExistence type="predicted"/>
<name>A0A2T5D9G9_ENTMU</name>
<accession>A0A2T5D9G9</accession>
<dbReference type="AlphaFoldDB" id="A0A2T5D9G9"/>
<organism evidence="1 2">
    <name type="scientific">Enterococcus mundtii</name>
    <dbReference type="NCBI Taxonomy" id="53346"/>
    <lineage>
        <taxon>Bacteria</taxon>
        <taxon>Bacillati</taxon>
        <taxon>Bacillota</taxon>
        <taxon>Bacilli</taxon>
        <taxon>Lactobacillales</taxon>
        <taxon>Enterococcaceae</taxon>
        <taxon>Enterococcus</taxon>
    </lineage>
</organism>
<keyword evidence="1" id="KW-0645">Protease</keyword>
<sequence length="35" mass="4230">MGEKIFLSLEEQIKKLESRKLSFRNDEERKEAIYA</sequence>
<dbReference type="GO" id="GO:0006508">
    <property type="term" value="P:proteolysis"/>
    <property type="evidence" value="ECO:0007669"/>
    <property type="project" value="UniProtKB-KW"/>
</dbReference>
<protein>
    <submittedName>
        <fullName evidence="1">CAAX protease</fullName>
    </submittedName>
</protein>
<dbReference type="Proteomes" id="UP000244022">
    <property type="component" value="Unassembled WGS sequence"/>
</dbReference>
<dbReference type="EMBL" id="PYGR01000095">
    <property type="protein sequence ID" value="PTO34138.1"/>
    <property type="molecule type" value="Genomic_DNA"/>
</dbReference>
<dbReference type="GO" id="GO:0008233">
    <property type="term" value="F:peptidase activity"/>
    <property type="evidence" value="ECO:0007669"/>
    <property type="project" value="UniProtKB-KW"/>
</dbReference>
<comment type="caution">
    <text evidence="1">The sequence shown here is derived from an EMBL/GenBank/DDBJ whole genome shotgun (WGS) entry which is preliminary data.</text>
</comment>